<dbReference type="SUPFAM" id="SSF51351">
    <property type="entry name" value="Triosephosphate isomerase (TIM)"/>
    <property type="match status" value="1"/>
</dbReference>
<dbReference type="GO" id="GO:0019563">
    <property type="term" value="P:glycerol catabolic process"/>
    <property type="evidence" value="ECO:0007669"/>
    <property type="project" value="TreeGrafter"/>
</dbReference>
<dbReference type="KEGG" id="mgj:MGM1_3100"/>
<keyword evidence="5" id="KW-1185">Reference proteome</keyword>
<comment type="subunit">
    <text evidence="3">Homodimer.</text>
</comment>
<dbReference type="HOGENOM" id="CLU_024251_2_3_14"/>
<evidence type="ECO:0000313" key="4">
    <source>
        <dbReference type="EMBL" id="AIV03683.1"/>
    </source>
</evidence>
<dbReference type="eggNOG" id="COG0149">
    <property type="taxonomic scope" value="Bacteria"/>
</dbReference>
<comment type="catalytic activity">
    <reaction evidence="3">
        <text>D-glyceraldehyde 3-phosphate = dihydroxyacetone phosphate</text>
        <dbReference type="Rhea" id="RHEA:18585"/>
        <dbReference type="ChEBI" id="CHEBI:57642"/>
        <dbReference type="ChEBI" id="CHEBI:59776"/>
        <dbReference type="EC" id="5.3.1.1"/>
    </reaction>
</comment>
<dbReference type="Proteomes" id="UP000030066">
    <property type="component" value="Chromosome"/>
</dbReference>
<accession>A0A097SSW7</accession>
<dbReference type="PANTHER" id="PTHR21139:SF42">
    <property type="entry name" value="TRIOSEPHOSPHATE ISOMERASE"/>
    <property type="match status" value="1"/>
</dbReference>
<dbReference type="NCBIfam" id="TIGR00419">
    <property type="entry name" value="tim"/>
    <property type="match status" value="1"/>
</dbReference>
<keyword evidence="2 3" id="KW-0413">Isomerase</keyword>
<keyword evidence="3" id="KW-0324">Glycolysis</keyword>
<dbReference type="InterPro" id="IPR020861">
    <property type="entry name" value="Triosephosphate_isomerase_AS"/>
</dbReference>
<dbReference type="InterPro" id="IPR035990">
    <property type="entry name" value="TIM_sf"/>
</dbReference>
<dbReference type="InterPro" id="IPR013785">
    <property type="entry name" value="Aldolase_TIM"/>
</dbReference>
<dbReference type="PROSITE" id="PS00171">
    <property type="entry name" value="TIM_1"/>
    <property type="match status" value="1"/>
</dbReference>
<name>A0A097SSW7_9BACT</name>
<dbReference type="CDD" id="cd00311">
    <property type="entry name" value="TIM"/>
    <property type="match status" value="1"/>
</dbReference>
<evidence type="ECO:0000256" key="1">
    <source>
        <dbReference type="ARBA" id="ARBA00007422"/>
    </source>
</evidence>
<dbReference type="GO" id="GO:0004807">
    <property type="term" value="F:triose-phosphate isomerase activity"/>
    <property type="evidence" value="ECO:0007669"/>
    <property type="project" value="UniProtKB-UniRule"/>
</dbReference>
<dbReference type="STRING" id="1318617.MGM1_3100"/>
<gene>
    <name evidence="4" type="primary">tpiA</name>
    <name evidence="4" type="ORF">MGM1_3100</name>
</gene>
<dbReference type="InterPro" id="IPR000652">
    <property type="entry name" value="Triosephosphate_isomerase"/>
</dbReference>
<keyword evidence="3" id="KW-0963">Cytoplasm</keyword>
<comment type="subcellular location">
    <subcellularLocation>
        <location evidence="3">Cytoplasm</location>
    </subcellularLocation>
</comment>
<dbReference type="PROSITE" id="PS51440">
    <property type="entry name" value="TIM_2"/>
    <property type="match status" value="1"/>
</dbReference>
<dbReference type="EMBL" id="CP007711">
    <property type="protein sequence ID" value="AIV03683.1"/>
    <property type="molecule type" value="Genomic_DNA"/>
</dbReference>
<evidence type="ECO:0000256" key="3">
    <source>
        <dbReference type="RuleBase" id="RU363013"/>
    </source>
</evidence>
<comment type="similarity">
    <text evidence="1 3">Belongs to the triosephosphate isomerase family.</text>
</comment>
<dbReference type="Pfam" id="PF00121">
    <property type="entry name" value="TIM"/>
    <property type="match status" value="1"/>
</dbReference>
<evidence type="ECO:0000256" key="2">
    <source>
        <dbReference type="ARBA" id="ARBA00023235"/>
    </source>
</evidence>
<comment type="pathway">
    <text evidence="3">Carbohydrate biosynthesis; gluconeogenesis.</text>
</comment>
<dbReference type="GO" id="GO:0046166">
    <property type="term" value="P:glyceraldehyde-3-phosphate biosynthetic process"/>
    <property type="evidence" value="ECO:0007669"/>
    <property type="project" value="TreeGrafter"/>
</dbReference>
<organism evidence="4 5">
    <name type="scientific">Candidatus Malacoplasma girerdii</name>
    <dbReference type="NCBI Taxonomy" id="1318617"/>
    <lineage>
        <taxon>Bacteria</taxon>
        <taxon>Bacillati</taxon>
        <taxon>Mycoplasmatota</taxon>
        <taxon>Mycoplasmoidales</taxon>
        <taxon>Mycoplasmoidaceae</taxon>
        <taxon>Malacoplasma</taxon>
    </lineage>
</organism>
<reference evidence="4 5" key="1">
    <citation type="journal article" date="2014" name="PLoS ONE">
        <title>An emerging Mycoplasma associated with trichomoniasis, vaginal infection and disease.</title>
        <authorList>
            <consortium name="Vaginal Microbiome Consortium"/>
            <person name="Fettweis J.M."/>
            <person name="Serrano M.G."/>
            <person name="Huang B."/>
            <person name="Brooks J.P."/>
            <person name="Glascock A.L."/>
            <person name="Sheth N.U."/>
            <person name="Strauss J.F.III."/>
            <person name="Jefferson K.K."/>
            <person name="Buck G.A."/>
        </authorList>
    </citation>
    <scope>NUCLEOTIDE SEQUENCE [LARGE SCALE GENOMIC DNA]</scope>
    <source>
        <strain evidence="4 5">VCU_M1</strain>
    </source>
</reference>
<dbReference type="PANTHER" id="PTHR21139">
    <property type="entry name" value="TRIOSEPHOSPHATE ISOMERASE"/>
    <property type="match status" value="1"/>
</dbReference>
<keyword evidence="3" id="KW-0312">Gluconeogenesis</keyword>
<dbReference type="AlphaFoldDB" id="A0A097SSW7"/>
<dbReference type="UniPathway" id="UPA00138"/>
<dbReference type="UniPathway" id="UPA00109">
    <property type="reaction ID" value="UER00189"/>
</dbReference>
<evidence type="ECO:0000313" key="5">
    <source>
        <dbReference type="Proteomes" id="UP000030066"/>
    </source>
</evidence>
<sequence length="282" mass="31535">MNKNLKAQINRVIENKNQKVFIANWKMNKKFSDISEYAKTFNKLLKADPVLKVYHPLIGVAPTMLGILPTTGLMKNNVVTVCQHVHYEKNGAITGQVSYDMIHEYNINYVLIGHSETREMLNVTDRQVNLTIKTLLANNMVPVLCIGESIKQYDNNESMDVITSQLTQDLMDVSSEQILNVIIAYEPIWAIGSGKSADEKFISNMTKHIRKTLKGLYDEKVAKKVRVLYGGSVKPTNAAGILKINGVDGALIGGAGLNPNDFYNIINQHPEYLEIKAIISKK</sequence>
<proteinExistence type="inferred from homology"/>
<dbReference type="GO" id="GO:0006096">
    <property type="term" value="P:glycolytic process"/>
    <property type="evidence" value="ECO:0007669"/>
    <property type="project" value="UniProtKB-UniRule"/>
</dbReference>
<protein>
    <recommendedName>
        <fullName evidence="3">Triosephosphate isomerase</fullName>
        <ecNumber evidence="3">5.3.1.1</ecNumber>
    </recommendedName>
</protein>
<dbReference type="EC" id="5.3.1.1" evidence="3"/>
<comment type="pathway">
    <text evidence="3">Carbohydrate degradation; glycolysis; D-glyceraldehyde 3-phosphate from glycerone phosphate: step 1/1.</text>
</comment>
<dbReference type="GO" id="GO:0006094">
    <property type="term" value="P:gluconeogenesis"/>
    <property type="evidence" value="ECO:0007669"/>
    <property type="project" value="UniProtKB-UniPathway"/>
</dbReference>
<dbReference type="GO" id="GO:0005829">
    <property type="term" value="C:cytosol"/>
    <property type="evidence" value="ECO:0007669"/>
    <property type="project" value="TreeGrafter"/>
</dbReference>
<dbReference type="Gene3D" id="3.20.20.70">
    <property type="entry name" value="Aldolase class I"/>
    <property type="match status" value="1"/>
</dbReference>